<evidence type="ECO:0000256" key="1">
    <source>
        <dbReference type="SAM" id="SignalP"/>
    </source>
</evidence>
<comment type="caution">
    <text evidence="2">The sequence shown here is derived from an EMBL/GenBank/DDBJ whole genome shotgun (WGS) entry which is preliminary data.</text>
</comment>
<feature type="chain" id="PRO_5026837449" evidence="1">
    <location>
        <begin position="20"/>
        <end position="103"/>
    </location>
</feature>
<feature type="signal peptide" evidence="1">
    <location>
        <begin position="1"/>
        <end position="19"/>
    </location>
</feature>
<proteinExistence type="predicted"/>
<dbReference type="EMBL" id="WBWS01000045">
    <property type="protein sequence ID" value="KAB2758249.1"/>
    <property type="molecule type" value="Genomic_DNA"/>
</dbReference>
<sequence length="103" mass="11722">MKYAFLITAVLLSTSAAQASEQSKDETCKKWGDLAAKIMDLRQLEEPMSSVIKLIASDKESKITRAIIIDAYNQPSYKTKQNQKRATDEYRNKVELECFKNAE</sequence>
<keyword evidence="1" id="KW-0732">Signal</keyword>
<protein>
    <submittedName>
        <fullName evidence="2">Uncharacterized protein</fullName>
    </submittedName>
</protein>
<organism evidence="2 3">
    <name type="scientific">Brucella anthropi</name>
    <name type="common">Ochrobactrum anthropi</name>
    <dbReference type="NCBI Taxonomy" id="529"/>
    <lineage>
        <taxon>Bacteria</taxon>
        <taxon>Pseudomonadati</taxon>
        <taxon>Pseudomonadota</taxon>
        <taxon>Alphaproteobacteria</taxon>
        <taxon>Hyphomicrobiales</taxon>
        <taxon>Brucellaceae</taxon>
        <taxon>Brucella/Ochrobactrum group</taxon>
        <taxon>Brucella</taxon>
    </lineage>
</organism>
<gene>
    <name evidence="2" type="ORF">F9L04_24855</name>
</gene>
<dbReference type="RefSeq" id="WP_151664477.1">
    <property type="nucleotide sequence ID" value="NZ_CP103345.1"/>
</dbReference>
<dbReference type="AlphaFoldDB" id="A0A6L3YYY7"/>
<name>A0A6L3YYY7_BRUAN</name>
<evidence type="ECO:0000313" key="2">
    <source>
        <dbReference type="EMBL" id="KAB2758249.1"/>
    </source>
</evidence>
<reference evidence="2 3" key="1">
    <citation type="submission" date="2019-09" db="EMBL/GenBank/DDBJ databases">
        <title>Taxonomic organization of the family Brucellaceae based on a phylogenomic approach.</title>
        <authorList>
            <person name="Leclercq S."/>
            <person name="Cloeckaert A."/>
            <person name="Zygmunt M.S."/>
        </authorList>
    </citation>
    <scope>NUCLEOTIDE SEQUENCE [LARGE SCALE GENOMIC DNA]</scope>
    <source>
        <strain evidence="2 3">LMG 3313</strain>
    </source>
</reference>
<accession>A0A6L3YYY7</accession>
<dbReference type="Proteomes" id="UP000481876">
    <property type="component" value="Unassembled WGS sequence"/>
</dbReference>
<evidence type="ECO:0000313" key="3">
    <source>
        <dbReference type="Proteomes" id="UP000481876"/>
    </source>
</evidence>